<reference evidence="5 6" key="2">
    <citation type="journal article" date="2016" name="Genome Announc.">
        <title>Complete Genome Sequences of Two Interactive Moderate Thermophiles, Paenibacillus napthalenovorans 32O-Y and Paenibacillus sp. 32O-W.</title>
        <authorList>
            <person name="Butler R.R.III."/>
            <person name="Wang J."/>
            <person name="Stark B.C."/>
            <person name="Pombert J.F."/>
        </authorList>
    </citation>
    <scope>NUCLEOTIDE SEQUENCE [LARGE SCALE GENOMIC DNA]</scope>
    <source>
        <strain evidence="5 6">32O-Y</strain>
    </source>
</reference>
<dbReference type="RefSeq" id="WP_062409306.1">
    <property type="nucleotide sequence ID" value="NZ_BJCS01000007.1"/>
</dbReference>
<comment type="catalytic activity">
    <reaction evidence="1">
        <text>3',5'-cyclic CMP + H2O = CMP + H(+)</text>
        <dbReference type="Rhea" id="RHEA:72675"/>
        <dbReference type="ChEBI" id="CHEBI:15377"/>
        <dbReference type="ChEBI" id="CHEBI:15378"/>
        <dbReference type="ChEBI" id="CHEBI:58003"/>
        <dbReference type="ChEBI" id="CHEBI:60377"/>
    </reaction>
    <physiologicalReaction direction="left-to-right" evidence="1">
        <dbReference type="Rhea" id="RHEA:72676"/>
    </physiologicalReaction>
</comment>
<protein>
    <recommendedName>
        <fullName evidence="4">Metallo-beta-lactamase domain-containing protein</fullName>
    </recommendedName>
</protein>
<dbReference type="Proteomes" id="UP000061660">
    <property type="component" value="Chromosome"/>
</dbReference>
<evidence type="ECO:0000256" key="2">
    <source>
        <dbReference type="ARBA" id="ARBA00034301"/>
    </source>
</evidence>
<dbReference type="InterPro" id="IPR052159">
    <property type="entry name" value="Competence_DNA_uptake"/>
</dbReference>
<name>A0A0U2W758_9BACL</name>
<dbReference type="PANTHER" id="PTHR30619">
    <property type="entry name" value="DNA INTERNALIZATION/COMPETENCE PROTEIN COMEC/REC2"/>
    <property type="match status" value="1"/>
</dbReference>
<gene>
    <name evidence="5" type="ORF">IJ22_29600</name>
</gene>
<dbReference type="PATRIC" id="fig|162209.4.peg.3157"/>
<dbReference type="InterPro" id="IPR036866">
    <property type="entry name" value="RibonucZ/Hydroxyglut_hydro"/>
</dbReference>
<evidence type="ECO:0000256" key="3">
    <source>
        <dbReference type="ARBA" id="ARBA00048505"/>
    </source>
</evidence>
<dbReference type="OrthoDB" id="9761531at2"/>
<dbReference type="KEGG" id="pnp:IJ22_29600"/>
<reference evidence="6" key="1">
    <citation type="submission" date="2015-12" db="EMBL/GenBank/DDBJ databases">
        <title>Complete genome sequences of two moderately thermophilic Paenibacillus species.</title>
        <authorList>
            <person name="Butler R.III."/>
            <person name="Wang J."/>
            <person name="Stark B.C."/>
            <person name="Pombert J.-F."/>
        </authorList>
    </citation>
    <scope>NUCLEOTIDE SEQUENCE [LARGE SCALE GENOMIC DNA]</scope>
    <source>
        <strain evidence="6">32O-Y</strain>
    </source>
</reference>
<dbReference type="SUPFAM" id="SSF56281">
    <property type="entry name" value="Metallo-hydrolase/oxidoreductase"/>
    <property type="match status" value="1"/>
</dbReference>
<dbReference type="Pfam" id="PF00753">
    <property type="entry name" value="Lactamase_B"/>
    <property type="match status" value="1"/>
</dbReference>
<sequence>MKAEVHCIQVGWGDAHFIRLPSGHLTLVDGGDLPENVPGGDTAAGWMDRCGEERLDCMILTHLHDDHLNGLLEVARRKRVLEAVLPYKPFVLPESILAGREREDQTGLVCRLLARYLELVALLQENGTRLIWRDGYGQKDQAAIWHREGYTFEQLHPRQDDPLPAWAALTEALLACRDEIGAAGAGWLERFHQLSNHDSSVYLLTRDEASGDGGVLFGGDLLEEGWKRLAQRLQLRCRVWKAPHHGVNDAFNAATLRLTRPEVAIIPICSERAQALQAQWTSLASEELGQDVQLRITGDVPPGTSKLITDGDILVYIG</sequence>
<dbReference type="PANTHER" id="PTHR30619:SF1">
    <property type="entry name" value="RECOMBINATION PROTEIN 2"/>
    <property type="match status" value="1"/>
</dbReference>
<comment type="function">
    <text evidence="2">Counteracts the endogenous Pycsar antiviral defense system. Phosphodiesterase that enables metal-dependent hydrolysis of host cyclic nucleotide Pycsar defense signals such as cCMP and cUMP.</text>
</comment>
<dbReference type="Gene3D" id="3.60.15.10">
    <property type="entry name" value="Ribonuclease Z/Hydroxyacylglutathione hydrolase-like"/>
    <property type="match status" value="1"/>
</dbReference>
<evidence type="ECO:0000256" key="1">
    <source>
        <dbReference type="ARBA" id="ARBA00034221"/>
    </source>
</evidence>
<dbReference type="EMBL" id="CP013652">
    <property type="protein sequence ID" value="ALS23333.1"/>
    <property type="molecule type" value="Genomic_DNA"/>
</dbReference>
<dbReference type="AlphaFoldDB" id="A0A0U2W758"/>
<evidence type="ECO:0000259" key="4">
    <source>
        <dbReference type="Pfam" id="PF00753"/>
    </source>
</evidence>
<proteinExistence type="predicted"/>
<comment type="catalytic activity">
    <reaction evidence="3">
        <text>3',5'-cyclic UMP + H2O = UMP + H(+)</text>
        <dbReference type="Rhea" id="RHEA:70575"/>
        <dbReference type="ChEBI" id="CHEBI:15377"/>
        <dbReference type="ChEBI" id="CHEBI:15378"/>
        <dbReference type="ChEBI" id="CHEBI:57865"/>
        <dbReference type="ChEBI" id="CHEBI:184387"/>
    </reaction>
    <physiologicalReaction direction="left-to-right" evidence="3">
        <dbReference type="Rhea" id="RHEA:70576"/>
    </physiologicalReaction>
</comment>
<evidence type="ECO:0000313" key="5">
    <source>
        <dbReference type="EMBL" id="ALS23333.1"/>
    </source>
</evidence>
<keyword evidence="6" id="KW-1185">Reference proteome</keyword>
<evidence type="ECO:0000313" key="6">
    <source>
        <dbReference type="Proteomes" id="UP000061660"/>
    </source>
</evidence>
<accession>A0A0U2W758</accession>
<feature type="domain" description="Metallo-beta-lactamase" evidence="4">
    <location>
        <begin position="48"/>
        <end position="115"/>
    </location>
</feature>
<dbReference type="InterPro" id="IPR001279">
    <property type="entry name" value="Metallo-B-lactamas"/>
</dbReference>
<dbReference type="STRING" id="162209.IJ22_29600"/>
<organism evidence="5 6">
    <name type="scientific">Paenibacillus naphthalenovorans</name>
    <dbReference type="NCBI Taxonomy" id="162209"/>
    <lineage>
        <taxon>Bacteria</taxon>
        <taxon>Bacillati</taxon>
        <taxon>Bacillota</taxon>
        <taxon>Bacilli</taxon>
        <taxon>Bacillales</taxon>
        <taxon>Paenibacillaceae</taxon>
        <taxon>Paenibacillus</taxon>
    </lineage>
</organism>